<evidence type="ECO:0008006" key="3">
    <source>
        <dbReference type="Google" id="ProtNLM"/>
    </source>
</evidence>
<name>A0A1I0L961_9BACT</name>
<evidence type="ECO:0000313" key="1">
    <source>
        <dbReference type="EMBL" id="SEU36445.1"/>
    </source>
</evidence>
<keyword evidence="2" id="KW-1185">Reference proteome</keyword>
<organism evidence="1 2">
    <name type="scientific">Stigmatella erecta</name>
    <dbReference type="NCBI Taxonomy" id="83460"/>
    <lineage>
        <taxon>Bacteria</taxon>
        <taxon>Pseudomonadati</taxon>
        <taxon>Myxococcota</taxon>
        <taxon>Myxococcia</taxon>
        <taxon>Myxococcales</taxon>
        <taxon>Cystobacterineae</taxon>
        <taxon>Archangiaceae</taxon>
        <taxon>Stigmatella</taxon>
    </lineage>
</organism>
<gene>
    <name evidence="1" type="ORF">SAMN05443639_1227</name>
</gene>
<accession>A0A1I0L961</accession>
<evidence type="ECO:0000313" key="2">
    <source>
        <dbReference type="Proteomes" id="UP000199181"/>
    </source>
</evidence>
<protein>
    <recommendedName>
        <fullName evidence="3">SpoIIAA-like</fullName>
    </recommendedName>
</protein>
<dbReference type="AlphaFoldDB" id="A0A1I0L961"/>
<dbReference type="Proteomes" id="UP000199181">
    <property type="component" value="Unassembled WGS sequence"/>
</dbReference>
<reference evidence="2" key="1">
    <citation type="submission" date="2016-10" db="EMBL/GenBank/DDBJ databases">
        <authorList>
            <person name="Varghese N."/>
            <person name="Submissions S."/>
        </authorList>
    </citation>
    <scope>NUCLEOTIDE SEQUENCE [LARGE SCALE GENOMIC DNA]</scope>
    <source>
        <strain evidence="2">DSM 16858</strain>
    </source>
</reference>
<sequence length="160" mass="18669">MIDTRFMPPEPSAACVFDDSLWPLLLIRLEGPLSPRQFEEMLETRERYLLRGERHLTLVDRVRGTVPPAPQRKLQDDWMARHETLLRERLLGIAYAFDTRLLRWMLNLGFRLKPPPFPYYTAPRLEQAAAWAAHRFEKEGMGEAAGRVRQRFALSPGRSP</sequence>
<proteinExistence type="predicted"/>
<dbReference type="EMBL" id="FOIJ01000022">
    <property type="protein sequence ID" value="SEU36445.1"/>
    <property type="molecule type" value="Genomic_DNA"/>
</dbReference>